<dbReference type="InterPro" id="IPR013249">
    <property type="entry name" value="RNA_pol_sigma70_r4_t2"/>
</dbReference>
<evidence type="ECO:0000313" key="7">
    <source>
        <dbReference type="EMBL" id="EYF04578.1"/>
    </source>
</evidence>
<comment type="similarity">
    <text evidence="1">Belongs to the sigma-70 factor family. ECF subfamily.</text>
</comment>
<evidence type="ECO:0000313" key="8">
    <source>
        <dbReference type="Proteomes" id="UP000019678"/>
    </source>
</evidence>
<evidence type="ECO:0000256" key="3">
    <source>
        <dbReference type="ARBA" id="ARBA00023015"/>
    </source>
</evidence>
<organism evidence="7 8">
    <name type="scientific">Chondromyces apiculatus DSM 436</name>
    <dbReference type="NCBI Taxonomy" id="1192034"/>
    <lineage>
        <taxon>Bacteria</taxon>
        <taxon>Pseudomonadati</taxon>
        <taxon>Myxococcota</taxon>
        <taxon>Polyangia</taxon>
        <taxon>Polyangiales</taxon>
        <taxon>Polyangiaceae</taxon>
        <taxon>Chondromyces</taxon>
    </lineage>
</organism>
<comment type="subunit">
    <text evidence="2">Interacts transiently with the RNA polymerase catalytic core formed by RpoA, RpoB, RpoC and RpoZ (2 alpha, 1 beta, 1 beta' and 1 omega subunit) to form the RNA polymerase holoenzyme that can initiate transcription.</text>
</comment>
<evidence type="ECO:0000256" key="1">
    <source>
        <dbReference type="ARBA" id="ARBA00010641"/>
    </source>
</evidence>
<dbReference type="Gene3D" id="1.10.10.10">
    <property type="entry name" value="Winged helix-like DNA-binding domain superfamily/Winged helix DNA-binding domain"/>
    <property type="match status" value="1"/>
</dbReference>
<evidence type="ECO:0000259" key="6">
    <source>
        <dbReference type="SMART" id="SM00421"/>
    </source>
</evidence>
<dbReference type="NCBIfam" id="TIGR02960">
    <property type="entry name" value="SigX5"/>
    <property type="match status" value="1"/>
</dbReference>
<keyword evidence="8" id="KW-1185">Reference proteome</keyword>
<dbReference type="InterPro" id="IPR007627">
    <property type="entry name" value="RNA_pol_sigma70_r2"/>
</dbReference>
<dbReference type="eggNOG" id="COG1595">
    <property type="taxonomic scope" value="Bacteria"/>
</dbReference>
<dbReference type="Pfam" id="PF08281">
    <property type="entry name" value="Sigma70_r4_2"/>
    <property type="match status" value="1"/>
</dbReference>
<dbReference type="STRING" id="1192034.CAP_4398"/>
<comment type="caution">
    <text evidence="7">The sequence shown here is derived from an EMBL/GenBank/DDBJ whole genome shotgun (WGS) entry which is preliminary data.</text>
</comment>
<dbReference type="InterPro" id="IPR014305">
    <property type="entry name" value="RNA_pol_sigma-G_actinobac"/>
</dbReference>
<dbReference type="AlphaFoldDB" id="A0A017T5Q2"/>
<evidence type="ECO:0000256" key="4">
    <source>
        <dbReference type="ARBA" id="ARBA00023082"/>
    </source>
</evidence>
<dbReference type="Proteomes" id="UP000019678">
    <property type="component" value="Unassembled WGS sequence"/>
</dbReference>
<dbReference type="CDD" id="cd06171">
    <property type="entry name" value="Sigma70_r4"/>
    <property type="match status" value="1"/>
</dbReference>
<accession>A0A017T5Q2</accession>
<reference evidence="7 8" key="1">
    <citation type="submission" date="2013-05" db="EMBL/GenBank/DDBJ databases">
        <title>Genome assembly of Chondromyces apiculatus DSM 436.</title>
        <authorList>
            <person name="Sharma G."/>
            <person name="Khatri I."/>
            <person name="Kaur C."/>
            <person name="Mayilraj S."/>
            <person name="Subramanian S."/>
        </authorList>
    </citation>
    <scope>NUCLEOTIDE SEQUENCE [LARGE SCALE GENOMIC DNA]</scope>
    <source>
        <strain evidence="7 8">DSM 436</strain>
    </source>
</reference>
<dbReference type="Gene3D" id="3.10.450.50">
    <property type="match status" value="1"/>
</dbReference>
<dbReference type="OrthoDB" id="9794372at2"/>
<dbReference type="RefSeq" id="WP_044243997.1">
    <property type="nucleotide sequence ID" value="NZ_ASRX01000032.1"/>
</dbReference>
<dbReference type="InterPro" id="IPR039425">
    <property type="entry name" value="RNA_pol_sigma-70-like"/>
</dbReference>
<keyword evidence="3" id="KW-0805">Transcription regulation</keyword>
<dbReference type="SUPFAM" id="SSF88659">
    <property type="entry name" value="Sigma3 and sigma4 domains of RNA polymerase sigma factors"/>
    <property type="match status" value="1"/>
</dbReference>
<dbReference type="NCBIfam" id="NF006089">
    <property type="entry name" value="PRK08241.1"/>
    <property type="match status" value="1"/>
</dbReference>
<dbReference type="NCBIfam" id="TIGR02937">
    <property type="entry name" value="sigma70-ECF"/>
    <property type="match status" value="1"/>
</dbReference>
<dbReference type="SUPFAM" id="SSF88946">
    <property type="entry name" value="Sigma2 domain of RNA polymerase sigma factors"/>
    <property type="match status" value="1"/>
</dbReference>
<dbReference type="GO" id="GO:0003677">
    <property type="term" value="F:DNA binding"/>
    <property type="evidence" value="ECO:0007669"/>
    <property type="project" value="InterPro"/>
</dbReference>
<dbReference type="GO" id="GO:0016987">
    <property type="term" value="F:sigma factor activity"/>
    <property type="evidence" value="ECO:0007669"/>
    <property type="project" value="UniProtKB-KW"/>
</dbReference>
<dbReference type="SUPFAM" id="SSF54427">
    <property type="entry name" value="NTF2-like"/>
    <property type="match status" value="1"/>
</dbReference>
<proteinExistence type="inferred from homology"/>
<dbReference type="EMBL" id="ASRX01000032">
    <property type="protein sequence ID" value="EYF04578.1"/>
    <property type="molecule type" value="Genomic_DNA"/>
</dbReference>
<dbReference type="InterPro" id="IPR032710">
    <property type="entry name" value="NTF2-like_dom_sf"/>
</dbReference>
<name>A0A017T5Q2_9BACT</name>
<sequence>MEIAAHLESHRAALTGHCYRMLGSAVDADDAVQETMVRAWRSFEGFDGRASLRTWLYRIATNVCLDALADHARRERRERRERPVETGPVCTVDDPLLERPRTHWLEPVPDARALPAEGDPAEIAMLRQSIRLAFVAALQHLPPKQRAVLLLTEVLGWSAAEIAESLDLSVPSVNSALQRARATLATRDLGEARASLSGDQSRLLERYVDAFERYDVDALSLLLREDATLSMPPYDFWLQGRAPIRSWLLGRGAGCRGSRLIPTAANGVPAFGQYRPGPEGKPHQPWALVVLELSGDQIVAWNSFLDTETLFPRFGLPRYCVP</sequence>
<feature type="domain" description="HTH luxR-type" evidence="6">
    <location>
        <begin position="138"/>
        <end position="196"/>
    </location>
</feature>
<keyword evidence="4" id="KW-0731">Sigma factor</keyword>
<dbReference type="SMART" id="SM00421">
    <property type="entry name" value="HTH_LUXR"/>
    <property type="match status" value="1"/>
</dbReference>
<dbReference type="InterPro" id="IPR013324">
    <property type="entry name" value="RNA_pol_sigma_r3/r4-like"/>
</dbReference>
<dbReference type="PANTHER" id="PTHR43133">
    <property type="entry name" value="RNA POLYMERASE ECF-TYPE SIGMA FACTO"/>
    <property type="match status" value="1"/>
</dbReference>
<dbReference type="InterPro" id="IPR013325">
    <property type="entry name" value="RNA_pol_sigma_r2"/>
</dbReference>
<dbReference type="PANTHER" id="PTHR43133:SF65">
    <property type="entry name" value="ECF RNA POLYMERASE SIGMA FACTOR SIGG"/>
    <property type="match status" value="1"/>
</dbReference>
<dbReference type="InterPro" id="IPR014284">
    <property type="entry name" value="RNA_pol_sigma-70_dom"/>
</dbReference>
<protein>
    <submittedName>
        <fullName evidence="7">RNA polymerase sigma factor</fullName>
    </submittedName>
</protein>
<keyword evidence="5" id="KW-0804">Transcription</keyword>
<dbReference type="Pfam" id="PF04542">
    <property type="entry name" value="Sigma70_r2"/>
    <property type="match status" value="1"/>
</dbReference>
<dbReference type="GO" id="GO:0006352">
    <property type="term" value="P:DNA-templated transcription initiation"/>
    <property type="evidence" value="ECO:0007669"/>
    <property type="project" value="InterPro"/>
</dbReference>
<dbReference type="InterPro" id="IPR000792">
    <property type="entry name" value="Tscrpt_reg_LuxR_C"/>
</dbReference>
<evidence type="ECO:0000256" key="2">
    <source>
        <dbReference type="ARBA" id="ARBA00011344"/>
    </source>
</evidence>
<dbReference type="InterPro" id="IPR036388">
    <property type="entry name" value="WH-like_DNA-bd_sf"/>
</dbReference>
<gene>
    <name evidence="7" type="ORF">CAP_4398</name>
</gene>
<evidence type="ECO:0000256" key="5">
    <source>
        <dbReference type="ARBA" id="ARBA00023163"/>
    </source>
</evidence>
<dbReference type="Gene3D" id="1.10.1740.10">
    <property type="match status" value="1"/>
</dbReference>